<organism evidence="1 2">
    <name type="scientific">Pseudoalteromonas luteoviolacea (strain 2ta16)</name>
    <dbReference type="NCBI Taxonomy" id="1353533"/>
    <lineage>
        <taxon>Bacteria</taxon>
        <taxon>Pseudomonadati</taxon>
        <taxon>Pseudomonadota</taxon>
        <taxon>Gammaproteobacteria</taxon>
        <taxon>Alteromonadales</taxon>
        <taxon>Pseudoalteromonadaceae</taxon>
        <taxon>Pseudoalteromonas</taxon>
    </lineage>
</organism>
<comment type="caution">
    <text evidence="1">The sequence shown here is derived from an EMBL/GenBank/DDBJ whole genome shotgun (WGS) entry which is preliminary data.</text>
</comment>
<dbReference type="PANTHER" id="PTHR20974">
    <property type="entry name" value="UPF0585 PROTEIN CG18661"/>
    <property type="match status" value="1"/>
</dbReference>
<dbReference type="Gene3D" id="3.40.50.150">
    <property type="entry name" value="Vaccinia Virus protein VP39"/>
    <property type="match status" value="1"/>
</dbReference>
<name>V4HRV9_PSEL2</name>
<gene>
    <name evidence="1" type="ORF">PL2TA16_03134</name>
</gene>
<dbReference type="PANTHER" id="PTHR20974:SF0">
    <property type="entry name" value="UPF0585 PROTEIN CG18661"/>
    <property type="match status" value="1"/>
</dbReference>
<evidence type="ECO:0000313" key="2">
    <source>
        <dbReference type="Proteomes" id="UP000017820"/>
    </source>
</evidence>
<dbReference type="PATRIC" id="fig|1353533.3.peg.2092"/>
<reference evidence="1 2" key="1">
    <citation type="submission" date="2013-07" db="EMBL/GenBank/DDBJ databases">
        <title>Draft genome sequence of Pseudoalteromonas luteoviolacea 2ta16.</title>
        <authorList>
            <person name="Allen E.E."/>
            <person name="Azam F."/>
            <person name="Podell S."/>
        </authorList>
    </citation>
    <scope>NUCLEOTIDE SEQUENCE [LARGE SCALE GENOMIC DNA]</scope>
    <source>
        <strain evidence="1 2">2ta16</strain>
    </source>
</reference>
<dbReference type="SUPFAM" id="SSF53335">
    <property type="entry name" value="S-adenosyl-L-methionine-dependent methyltransferases"/>
    <property type="match status" value="1"/>
</dbReference>
<dbReference type="InterPro" id="IPR010342">
    <property type="entry name" value="DUF938"/>
</dbReference>
<dbReference type="Proteomes" id="UP000017820">
    <property type="component" value="Unassembled WGS sequence"/>
</dbReference>
<dbReference type="AlphaFoldDB" id="V4HRV9"/>
<evidence type="ECO:0000313" key="1">
    <source>
        <dbReference type="EMBL" id="ESP93555.1"/>
    </source>
</evidence>
<protein>
    <recommendedName>
        <fullName evidence="3">Methylase</fullName>
    </recommendedName>
</protein>
<evidence type="ECO:0008006" key="3">
    <source>
        <dbReference type="Google" id="ProtNLM"/>
    </source>
</evidence>
<proteinExistence type="predicted"/>
<dbReference type="Pfam" id="PF06080">
    <property type="entry name" value="DUF938"/>
    <property type="match status" value="1"/>
</dbReference>
<accession>V4HRV9</accession>
<sequence>MTKPFSQACENNKDPILALLAPFIGNISAVLEVGSGTGQHAVHFAQALPEVVWQTSDLACNHAGITQWCEEAQLDNLRRPITLDLTQHWPVEQVPAIYTANTLHIVSPQLVVRFFEGVRRHLAPHGKVIIYGPFNYQGQYTSASNAEFDAFLKSRDPNSGIRDIEWIIDLAQAAGLELDADHAMPANNRLLCFIGQ</sequence>
<dbReference type="CDD" id="cd02440">
    <property type="entry name" value="AdoMet_MTases"/>
    <property type="match status" value="1"/>
</dbReference>
<dbReference type="InterPro" id="IPR029063">
    <property type="entry name" value="SAM-dependent_MTases_sf"/>
</dbReference>
<dbReference type="EMBL" id="AUSV01000035">
    <property type="protein sequence ID" value="ESP93555.1"/>
    <property type="molecule type" value="Genomic_DNA"/>
</dbReference>
<dbReference type="RefSeq" id="WP_023399014.1">
    <property type="nucleotide sequence ID" value="NZ_AUSV01000035.1"/>
</dbReference>